<name>A0A517LJW3_9PEZI</name>
<keyword evidence="2" id="KW-1185">Reference proteome</keyword>
<dbReference type="Proteomes" id="UP000316270">
    <property type="component" value="Chromosome 14"/>
</dbReference>
<reference evidence="1 2" key="1">
    <citation type="submission" date="2019-07" db="EMBL/GenBank/DDBJ databases">
        <title>Finished genome of Venturia effusa.</title>
        <authorList>
            <person name="Young C.A."/>
            <person name="Cox M.P."/>
            <person name="Ganley A.R.D."/>
            <person name="David W.J."/>
        </authorList>
    </citation>
    <scope>NUCLEOTIDE SEQUENCE [LARGE SCALE GENOMIC DNA]</scope>
    <source>
        <strain evidence="2">albino</strain>
    </source>
</reference>
<dbReference type="EMBL" id="CP042198">
    <property type="protein sequence ID" value="QDS75932.1"/>
    <property type="molecule type" value="Genomic_DNA"/>
</dbReference>
<accession>A0A517LJW3</accession>
<evidence type="ECO:0000313" key="1">
    <source>
        <dbReference type="EMBL" id="QDS75932.1"/>
    </source>
</evidence>
<proteinExistence type="predicted"/>
<protein>
    <submittedName>
        <fullName evidence="1">Uncharacterized protein</fullName>
    </submittedName>
</protein>
<gene>
    <name evidence="1" type="ORF">FKW77_003064</name>
</gene>
<evidence type="ECO:0000313" key="2">
    <source>
        <dbReference type="Proteomes" id="UP000316270"/>
    </source>
</evidence>
<organism evidence="1 2">
    <name type="scientific">Venturia effusa</name>
    <dbReference type="NCBI Taxonomy" id="50376"/>
    <lineage>
        <taxon>Eukaryota</taxon>
        <taxon>Fungi</taxon>
        <taxon>Dikarya</taxon>
        <taxon>Ascomycota</taxon>
        <taxon>Pezizomycotina</taxon>
        <taxon>Dothideomycetes</taxon>
        <taxon>Pleosporomycetidae</taxon>
        <taxon>Venturiales</taxon>
        <taxon>Venturiaceae</taxon>
        <taxon>Venturia</taxon>
    </lineage>
</organism>
<sequence>MASIHNHTSRPQDLVPKADIPKVIMQVHHLKLGKVRVWILNSETHGLDEAHGPRNMIGIYMLIQIFRGWIDGTPRLLIIVESSRGHEPSKEVVKFGEYWVLD</sequence>
<dbReference type="AlphaFoldDB" id="A0A517LJW3"/>